<comment type="subcellular location">
    <subcellularLocation>
        <location evidence="1">Membrane</location>
        <topology evidence="1">Multi-pass membrane protein</topology>
    </subcellularLocation>
</comment>
<feature type="domain" description="STAS" evidence="6">
    <location>
        <begin position="458"/>
        <end position="573"/>
    </location>
</feature>
<dbReference type="CDD" id="cd07042">
    <property type="entry name" value="STAS_SulP_like_sulfate_transporter"/>
    <property type="match status" value="1"/>
</dbReference>
<dbReference type="GO" id="GO:0008271">
    <property type="term" value="F:secondary active sulfate transmembrane transporter activity"/>
    <property type="evidence" value="ECO:0007669"/>
    <property type="project" value="InterPro"/>
</dbReference>
<keyword evidence="2 5" id="KW-0812">Transmembrane</keyword>
<organism evidence="7 8">
    <name type="scientific">Lutibacter maritimus</name>
    <dbReference type="NCBI Taxonomy" id="593133"/>
    <lineage>
        <taxon>Bacteria</taxon>
        <taxon>Pseudomonadati</taxon>
        <taxon>Bacteroidota</taxon>
        <taxon>Flavobacteriia</taxon>
        <taxon>Flavobacteriales</taxon>
        <taxon>Flavobacteriaceae</taxon>
        <taxon>Lutibacter</taxon>
    </lineage>
</organism>
<keyword evidence="8" id="KW-1185">Reference proteome</keyword>
<evidence type="ECO:0000256" key="4">
    <source>
        <dbReference type="ARBA" id="ARBA00023136"/>
    </source>
</evidence>
<reference evidence="8" key="1">
    <citation type="submission" date="2016-10" db="EMBL/GenBank/DDBJ databases">
        <authorList>
            <person name="Varghese N."/>
            <person name="Submissions S."/>
        </authorList>
    </citation>
    <scope>NUCLEOTIDE SEQUENCE [LARGE SCALE GENOMIC DNA]</scope>
    <source>
        <strain evidence="8">DSM 24450</strain>
    </source>
</reference>
<evidence type="ECO:0000256" key="1">
    <source>
        <dbReference type="ARBA" id="ARBA00004141"/>
    </source>
</evidence>
<proteinExistence type="predicted"/>
<dbReference type="NCBIfam" id="TIGR00815">
    <property type="entry name" value="sulP"/>
    <property type="match status" value="1"/>
</dbReference>
<dbReference type="PROSITE" id="PS01130">
    <property type="entry name" value="SLC26A"/>
    <property type="match status" value="1"/>
</dbReference>
<gene>
    <name evidence="7" type="ORF">SAMN04488006_1537</name>
</gene>
<keyword evidence="3 5" id="KW-1133">Transmembrane helix</keyword>
<feature type="transmembrane region" description="Helical" evidence="5">
    <location>
        <begin position="150"/>
        <end position="168"/>
    </location>
</feature>
<dbReference type="PANTHER" id="PTHR11814">
    <property type="entry name" value="SULFATE TRANSPORTER"/>
    <property type="match status" value="1"/>
</dbReference>
<evidence type="ECO:0000256" key="2">
    <source>
        <dbReference type="ARBA" id="ARBA00022692"/>
    </source>
</evidence>
<dbReference type="GO" id="GO:0016020">
    <property type="term" value="C:membrane"/>
    <property type="evidence" value="ECO:0007669"/>
    <property type="project" value="UniProtKB-SubCell"/>
</dbReference>
<feature type="transmembrane region" description="Helical" evidence="5">
    <location>
        <begin position="91"/>
        <end position="110"/>
    </location>
</feature>
<dbReference type="InterPro" id="IPR011547">
    <property type="entry name" value="SLC26A/SulP_dom"/>
</dbReference>
<dbReference type="InterPro" id="IPR001902">
    <property type="entry name" value="SLC26A/SulP_fam"/>
</dbReference>
<dbReference type="PROSITE" id="PS50801">
    <property type="entry name" value="STAS"/>
    <property type="match status" value="1"/>
</dbReference>
<protein>
    <submittedName>
        <fullName evidence="7">Sulfate permease, SulP family</fullName>
    </submittedName>
</protein>
<sequence>MKIVILSYLANVKSSYIMSIKKFIPILEWLPNYQKSWFKDDFGAGLTVGIMLIPQGIAYAMIAGLPPIYGLYTAMIPQIIYAIFGTSRQLAVGPVAMDSLIVASGVATLAEVGTEHFIEFAILLAFIMGVLQVLFGMFKLGFLVNFLSRPVISGFTSAAALIIALSQLKNLLGVNLQKGNKIHELLIEVYKHISEINWVTFAIGIISILILVFFKKLTKKIPAALVLVILGIVAVKYLNLNEIGVKIIGDIPQGLPAFKMPRFSLDIIVDLFPIALTLSFIAFLEAISVAKAIELKHNNYKVNPNQELIAIGMGNIVGSFFQTYPATGGLSRSAVNNQIGAKTPMAAIISSIIVGLTLLFLTPVFYYLPEAVLAAIIIVAVFGLLDFTVPKQLLKYSKRELIILNITLIVTATIGIKEGIFIGVVLSLGMLIYRSTKPHIAILGKIPNTHFYRNIKRFEGLLEINPAILIVRFDAQLFFANVQYFKDQLEDFVNEKGTGLKLIIIDGESINTIDSSGIYMFNDVISKYHNQQIEIALTGMKGPVRDVLEKSGIMKKISYENCFMSIQQAVDAFEDKVKNKELELKYFEYIQQTNN</sequence>
<feature type="transmembrane region" description="Helical" evidence="5">
    <location>
        <begin position="221"/>
        <end position="238"/>
    </location>
</feature>
<dbReference type="Pfam" id="PF01740">
    <property type="entry name" value="STAS"/>
    <property type="match status" value="1"/>
</dbReference>
<evidence type="ECO:0000256" key="3">
    <source>
        <dbReference type="ARBA" id="ARBA00022989"/>
    </source>
</evidence>
<name>A0A1I6Q6D2_9FLAO</name>
<feature type="transmembrane region" description="Helical" evidence="5">
    <location>
        <begin position="346"/>
        <end position="366"/>
    </location>
</feature>
<feature type="transmembrane region" description="Helical" evidence="5">
    <location>
        <begin position="68"/>
        <end position="84"/>
    </location>
</feature>
<keyword evidence="4 5" id="KW-0472">Membrane</keyword>
<dbReference type="Gene3D" id="3.30.750.24">
    <property type="entry name" value="STAS domain"/>
    <property type="match status" value="1"/>
</dbReference>
<feature type="transmembrane region" description="Helical" evidence="5">
    <location>
        <begin position="267"/>
        <end position="287"/>
    </location>
</feature>
<feature type="transmembrane region" description="Helical" evidence="5">
    <location>
        <begin position="372"/>
        <end position="389"/>
    </location>
</feature>
<dbReference type="InterPro" id="IPR036513">
    <property type="entry name" value="STAS_dom_sf"/>
</dbReference>
<feature type="transmembrane region" description="Helical" evidence="5">
    <location>
        <begin position="401"/>
        <end position="433"/>
    </location>
</feature>
<dbReference type="Proteomes" id="UP000199312">
    <property type="component" value="Unassembled WGS sequence"/>
</dbReference>
<evidence type="ECO:0000313" key="8">
    <source>
        <dbReference type="Proteomes" id="UP000199312"/>
    </source>
</evidence>
<dbReference type="InterPro" id="IPR018045">
    <property type="entry name" value="S04_transporter_CS"/>
</dbReference>
<dbReference type="InterPro" id="IPR002645">
    <property type="entry name" value="STAS_dom"/>
</dbReference>
<dbReference type="Pfam" id="PF00916">
    <property type="entry name" value="Sulfate_transp"/>
    <property type="match status" value="1"/>
</dbReference>
<feature type="transmembrane region" description="Helical" evidence="5">
    <location>
        <begin position="196"/>
        <end position="214"/>
    </location>
</feature>
<evidence type="ECO:0000256" key="5">
    <source>
        <dbReference type="SAM" id="Phobius"/>
    </source>
</evidence>
<evidence type="ECO:0000259" key="6">
    <source>
        <dbReference type="PROSITE" id="PS50801"/>
    </source>
</evidence>
<feature type="transmembrane region" description="Helical" evidence="5">
    <location>
        <begin position="116"/>
        <end position="138"/>
    </location>
</feature>
<dbReference type="STRING" id="593133.SAMN04488006_1537"/>
<dbReference type="AlphaFoldDB" id="A0A1I6Q6D2"/>
<feature type="transmembrane region" description="Helical" evidence="5">
    <location>
        <begin position="42"/>
        <end position="62"/>
    </location>
</feature>
<dbReference type="SUPFAM" id="SSF52091">
    <property type="entry name" value="SpoIIaa-like"/>
    <property type="match status" value="1"/>
</dbReference>
<evidence type="ECO:0000313" key="7">
    <source>
        <dbReference type="EMBL" id="SFS47992.1"/>
    </source>
</evidence>
<accession>A0A1I6Q6D2</accession>
<dbReference type="EMBL" id="FOZP01000003">
    <property type="protein sequence ID" value="SFS47992.1"/>
    <property type="molecule type" value="Genomic_DNA"/>
</dbReference>